<proteinExistence type="predicted"/>
<evidence type="ECO:0000313" key="1">
    <source>
        <dbReference type="EMBL" id="VEL11398.1"/>
    </source>
</evidence>
<evidence type="ECO:0000313" key="2">
    <source>
        <dbReference type="Proteomes" id="UP000784294"/>
    </source>
</evidence>
<name>A0A448WGS5_9PLAT</name>
<gene>
    <name evidence="1" type="ORF">PXEA_LOCUS4838</name>
</gene>
<accession>A0A448WGS5</accession>
<dbReference type="AlphaFoldDB" id="A0A448WGS5"/>
<keyword evidence="2" id="KW-1185">Reference proteome</keyword>
<reference evidence="1" key="1">
    <citation type="submission" date="2018-11" db="EMBL/GenBank/DDBJ databases">
        <authorList>
            <consortium name="Pathogen Informatics"/>
        </authorList>
    </citation>
    <scope>NUCLEOTIDE SEQUENCE</scope>
</reference>
<dbReference type="Proteomes" id="UP000784294">
    <property type="component" value="Unassembled WGS sequence"/>
</dbReference>
<organism evidence="1 2">
    <name type="scientific">Protopolystoma xenopodis</name>
    <dbReference type="NCBI Taxonomy" id="117903"/>
    <lineage>
        <taxon>Eukaryota</taxon>
        <taxon>Metazoa</taxon>
        <taxon>Spiralia</taxon>
        <taxon>Lophotrochozoa</taxon>
        <taxon>Platyhelminthes</taxon>
        <taxon>Monogenea</taxon>
        <taxon>Polyopisthocotylea</taxon>
        <taxon>Polystomatidea</taxon>
        <taxon>Polystomatidae</taxon>
        <taxon>Protopolystoma</taxon>
    </lineage>
</organism>
<protein>
    <submittedName>
        <fullName evidence="1">Uncharacterized protein</fullName>
    </submittedName>
</protein>
<comment type="caution">
    <text evidence="1">The sequence shown here is derived from an EMBL/GenBank/DDBJ whole genome shotgun (WGS) entry which is preliminary data.</text>
</comment>
<dbReference type="EMBL" id="CAAALY010011698">
    <property type="protein sequence ID" value="VEL11398.1"/>
    <property type="molecule type" value="Genomic_DNA"/>
</dbReference>
<sequence>MEISENGIRLNGVDGAGRGMKVEQIGPFGWWTAVNAVSSGINSCAFASIRPVSNALSLSLMLSNSGTIFSPPPKSCSQTTA</sequence>